<proteinExistence type="predicted"/>
<reference evidence="1 2" key="2">
    <citation type="journal article" date="2013" name="Environ. Sci. Technol.">
        <title>The 4-tert-butylphenol-utilizing bacterium Sphingobium fuliginis OMI can degrade bisphenols via phenolic ring hydroxylation and meta-cleavage pathway.</title>
        <authorList>
            <person name="Ogata Y."/>
            <person name="Goda S."/>
            <person name="Toyama T."/>
            <person name="Sei K."/>
            <person name="Ike M."/>
        </authorList>
    </citation>
    <scope>NUCLEOTIDE SEQUENCE [LARGE SCALE GENOMIC DNA]</scope>
    <source>
        <strain evidence="1 2">OMI</strain>
    </source>
</reference>
<evidence type="ECO:0000313" key="2">
    <source>
        <dbReference type="Proteomes" id="UP000221538"/>
    </source>
</evidence>
<comment type="caution">
    <text evidence="1">The sequence shown here is derived from an EMBL/GenBank/DDBJ whole genome shotgun (WGS) entry which is preliminary data.</text>
</comment>
<sequence length="439" mass="49305">MLERLSDLDELILRCRTDEAREHIAEAVASYRGGAYRATIVMSWIAVVFDLMDKVRDLSIGGEAAASRILETFEIYQQQIHSGAQQATKQALEFEREILQKVFNDLSLIDAQQLTDLERLREDRHRCAHPSFNRVGEAFRPPAELARLHLRNAIAHVLSQPPVQGKAALEALKTLVSSAYFPTDLAKAKTQLASSALGHPTPTLVKNFIDALIFGYIELDDGFHQLPQALTALTIVADTHRGIAEPRIGQQFRKIFHKANDEELPTAVAFVAAWPAAWDLLDAANRDRVTHFIEGADYNEIEPSFPFLVHIPDLVPQLKERLLDFNTNQLAALLAEEGLRPIVVDAIIARYLKSNTYNHARIRRTRLLLPVLDHLTPDHIGYLVTKAAENDQVYDETGFPRLLNRIAKLNIIPFAAYKVLVEGSGFTDVLDEEEESDET</sequence>
<organism evidence="1 2">
    <name type="scientific">Sphingobium fuliginis (strain ATCC 27551)</name>
    <dbReference type="NCBI Taxonomy" id="336203"/>
    <lineage>
        <taxon>Bacteria</taxon>
        <taxon>Pseudomonadati</taxon>
        <taxon>Pseudomonadota</taxon>
        <taxon>Alphaproteobacteria</taxon>
        <taxon>Sphingomonadales</taxon>
        <taxon>Sphingomonadaceae</taxon>
        <taxon>Sphingobium</taxon>
    </lineage>
</organism>
<dbReference type="AlphaFoldDB" id="A0A292ZNF0"/>
<name>A0A292ZNF0_SPHSA</name>
<reference evidence="1 2" key="1">
    <citation type="journal article" date="2013" name="Biodegradation">
        <title>Occurrence of 4-tert-butylphenol (4-t-BP) biodegradation in an aquatic sample caused by the presence of Spirodela polyrrhiza and isolation of a 4-t-BP-utilizing bacterium.</title>
        <authorList>
            <person name="Ogata Y."/>
            <person name="Toyama T."/>
            <person name="Yu N."/>
            <person name="Wang X."/>
            <person name="Sei K."/>
            <person name="Ike M."/>
        </authorList>
    </citation>
    <scope>NUCLEOTIDE SEQUENCE [LARGE SCALE GENOMIC DNA]</scope>
    <source>
        <strain evidence="1 2">OMI</strain>
    </source>
</reference>
<dbReference type="Proteomes" id="UP000221538">
    <property type="component" value="Unassembled WGS sequence"/>
</dbReference>
<protein>
    <submittedName>
        <fullName evidence="1">Uncharacterized protein</fullName>
    </submittedName>
</protein>
<accession>A0A292ZNF0</accession>
<gene>
    <name evidence="1" type="ORF">SFOMI_5243</name>
</gene>
<evidence type="ECO:0000313" key="1">
    <source>
        <dbReference type="EMBL" id="GAY24658.1"/>
    </source>
</evidence>
<dbReference type="EMBL" id="BEWI01000034">
    <property type="protein sequence ID" value="GAY24658.1"/>
    <property type="molecule type" value="Genomic_DNA"/>
</dbReference>
<dbReference type="RefSeq" id="WP_061939982.1">
    <property type="nucleotide sequence ID" value="NZ_BEWI01000034.1"/>
</dbReference>